<protein>
    <submittedName>
        <fullName evidence="3">ABC transporter substrate-binding protein</fullName>
    </submittedName>
</protein>
<keyword evidence="4" id="KW-1185">Reference proteome</keyword>
<evidence type="ECO:0000256" key="1">
    <source>
        <dbReference type="SAM" id="SignalP"/>
    </source>
</evidence>
<evidence type="ECO:0000313" key="4">
    <source>
        <dbReference type="Proteomes" id="UP000070498"/>
    </source>
</evidence>
<keyword evidence="1" id="KW-0732">Signal</keyword>
<dbReference type="InterPro" id="IPR001638">
    <property type="entry name" value="Solute-binding_3/MltF_N"/>
</dbReference>
<comment type="caution">
    <text evidence="3">The sequence shown here is derived from an EMBL/GenBank/DDBJ whole genome shotgun (WGS) entry which is preliminary data.</text>
</comment>
<dbReference type="PANTHER" id="PTHR38834:SF3">
    <property type="entry name" value="SOLUTE-BINDING PROTEIN FAMILY 3_N-TERMINAL DOMAIN-CONTAINING PROTEIN"/>
    <property type="match status" value="1"/>
</dbReference>
<feature type="chain" id="PRO_5007466934" evidence="1">
    <location>
        <begin position="20"/>
        <end position="238"/>
    </location>
</feature>
<dbReference type="AlphaFoldDB" id="A0A135P3A1"/>
<reference evidence="3 4" key="1">
    <citation type="submission" date="2015-11" db="EMBL/GenBank/DDBJ databases">
        <title>Draft genome sequence of Agrobacterium sp. R89-1.</title>
        <authorList>
            <person name="Zahradnik J."/>
            <person name="Kyslikova E."/>
            <person name="Palyzova A."/>
            <person name="Kyslik P."/>
        </authorList>
    </citation>
    <scope>NUCLEOTIDE SEQUENCE [LARGE SCALE GENOMIC DNA]</scope>
    <source>
        <strain evidence="3 4">R89-1</strain>
    </source>
</reference>
<feature type="domain" description="Solute-binding protein family 3/N-terminal" evidence="2">
    <location>
        <begin position="21"/>
        <end position="236"/>
    </location>
</feature>
<dbReference type="Proteomes" id="UP000070498">
    <property type="component" value="Unassembled WGS sequence"/>
</dbReference>
<dbReference type="Gene3D" id="3.40.190.10">
    <property type="entry name" value="Periplasmic binding protein-like II"/>
    <property type="match status" value="2"/>
</dbReference>
<accession>A0A135P3A1</accession>
<dbReference type="SMART" id="SM00062">
    <property type="entry name" value="PBPb"/>
    <property type="match status" value="1"/>
</dbReference>
<proteinExistence type="predicted"/>
<dbReference type="STRING" id="2052828.ATO67_04565"/>
<dbReference type="Pfam" id="PF00497">
    <property type="entry name" value="SBP_bac_3"/>
    <property type="match status" value="1"/>
</dbReference>
<evidence type="ECO:0000259" key="2">
    <source>
        <dbReference type="SMART" id="SM00062"/>
    </source>
</evidence>
<dbReference type="PANTHER" id="PTHR38834">
    <property type="entry name" value="PERIPLASMIC SUBSTRATE BINDING PROTEIN FAMILY 3"/>
    <property type="match status" value="1"/>
</dbReference>
<organism evidence="3 4">
    <name type="scientific">Agrobacterium bohemicum</name>
    <dbReference type="NCBI Taxonomy" id="2052828"/>
    <lineage>
        <taxon>Bacteria</taxon>
        <taxon>Pseudomonadati</taxon>
        <taxon>Pseudomonadota</taxon>
        <taxon>Alphaproteobacteria</taxon>
        <taxon>Hyphomicrobiales</taxon>
        <taxon>Rhizobiaceae</taxon>
        <taxon>Rhizobium/Agrobacterium group</taxon>
        <taxon>Agrobacterium</taxon>
    </lineage>
</organism>
<gene>
    <name evidence="3" type="ORF">ATO67_04565</name>
</gene>
<sequence length="238" mass="26767">MWQTLLALMMFAVAPPVLAERLYISTEEYPPYNFRDTDGQPTGVYMDQLKIISERADIDYEATILPWARALARAETEPMHCVVAAARTAEREHRFKWVSPIHTDRNILVARSGAHLSVNTLEDAKAYTVGTQRTDYTEAVLKSLGFPRIDLSADFDKTLAKLNAGRIDLMPMSESALRTLPPGEFVEVIVLTHQTLGMACHTSVPDGMIRKMQSILDDLIADGSQRRIYEKYGLVIRP</sequence>
<dbReference type="OrthoDB" id="8587856at2"/>
<dbReference type="SUPFAM" id="SSF53850">
    <property type="entry name" value="Periplasmic binding protein-like II"/>
    <property type="match status" value="1"/>
</dbReference>
<dbReference type="RefSeq" id="WP_067644998.1">
    <property type="nucleotide sequence ID" value="NZ_KQ961024.1"/>
</dbReference>
<name>A0A135P3A1_9HYPH</name>
<feature type="signal peptide" evidence="1">
    <location>
        <begin position="1"/>
        <end position="19"/>
    </location>
</feature>
<dbReference type="EMBL" id="LNUW01000028">
    <property type="protein sequence ID" value="KXG85902.1"/>
    <property type="molecule type" value="Genomic_DNA"/>
</dbReference>
<evidence type="ECO:0000313" key="3">
    <source>
        <dbReference type="EMBL" id="KXG85902.1"/>
    </source>
</evidence>